<dbReference type="Pfam" id="PF00534">
    <property type="entry name" value="Glycos_transf_1"/>
    <property type="match status" value="1"/>
</dbReference>
<gene>
    <name evidence="4" type="ORF">DX927_21110</name>
</gene>
<dbReference type="Proteomes" id="UP000324326">
    <property type="component" value="Unassembled WGS sequence"/>
</dbReference>
<accession>A0A5M8RK19</accession>
<dbReference type="STRING" id="1925020.BTA30_16285"/>
<dbReference type="EMBL" id="QSND01000005">
    <property type="protein sequence ID" value="KAA6447750.1"/>
    <property type="molecule type" value="Genomic_DNA"/>
</dbReference>
<dbReference type="GO" id="GO:0016757">
    <property type="term" value="F:glycosyltransferase activity"/>
    <property type="evidence" value="ECO:0007669"/>
    <property type="project" value="InterPro"/>
</dbReference>
<proteinExistence type="predicted"/>
<sequence length="569" mass="64285">MVLCQEFLAFRENSKMVIKDLFQNIQNTFTIEFWAKPDAEAKSPRYAVTPVSGGHPSQAGVGVSLGINSITVYEYAANLSETLTFHFPSPLDDWTHIALVYHDKMPALYINGQFAVKGEVSSAKTVVPSGIFGGSEPFGYIGSLNDIRMWSTAKTQSDIQEQMHSRLDGNEAGLFGYWKVNEGAGLVVHDSTNHKNDGMIEGALWKKHRLNILFTFFVPSGGVETLNRQRFYALKQYGVNCDFLYLQEGTGLQNKVNTSIFITNYVDEIQELISKGNYDAIVVGSDLLLLKTIREFGYQGLLIYEVQGLGNSKEYVDEFLEIHAYSIVTECGDAILYPQTPHLQQAFEKYFPDKIKFCFHNCFNTNEFHYQALPKKNEPIIGWVGRLEENKNWKDFLAIGAKLVQENRSIQLWMFEDNTLAEESERAAFEETINDLNLKPHLTVYANEPHRKMAEYFSIIGDSGGFLCSTSIVEGFGYAVLEAMVCRCPVLATDSDGVRSFIKHNVTGKFFEIGDINQAVQEGKELIINAALREEIRQNAVQHIETHFAPDKYAENFLNMIHHLKTAKK</sequence>
<organism evidence="4 5">
    <name type="scientific">Bacillus swezeyi</name>
    <dbReference type="NCBI Taxonomy" id="1925020"/>
    <lineage>
        <taxon>Bacteria</taxon>
        <taxon>Bacillati</taxon>
        <taxon>Bacillota</taxon>
        <taxon>Bacilli</taxon>
        <taxon>Bacillales</taxon>
        <taxon>Bacillaceae</taxon>
        <taxon>Bacillus</taxon>
    </lineage>
</organism>
<dbReference type="InterPro" id="IPR013320">
    <property type="entry name" value="ConA-like_dom_sf"/>
</dbReference>
<evidence type="ECO:0000256" key="2">
    <source>
        <dbReference type="ARBA" id="ARBA00023157"/>
    </source>
</evidence>
<dbReference type="SMART" id="SM00560">
    <property type="entry name" value="LamGL"/>
    <property type="match status" value="1"/>
</dbReference>
<feature type="domain" description="LamG-like jellyroll fold" evidence="3">
    <location>
        <begin position="27"/>
        <end position="157"/>
    </location>
</feature>
<dbReference type="Gene3D" id="3.40.50.2000">
    <property type="entry name" value="Glycogen Phosphorylase B"/>
    <property type="match status" value="1"/>
</dbReference>
<dbReference type="Gene3D" id="2.60.120.200">
    <property type="match status" value="1"/>
</dbReference>
<protein>
    <submittedName>
        <fullName evidence="4">Glycosyltransferase</fullName>
    </submittedName>
</protein>
<dbReference type="RefSeq" id="WP_148958472.1">
    <property type="nucleotide sequence ID" value="NZ_QSND01000005.1"/>
</dbReference>
<dbReference type="AlphaFoldDB" id="A0A5M8RK19"/>
<name>A0A5M8RK19_9BACI</name>
<dbReference type="InterPro" id="IPR001296">
    <property type="entry name" value="Glyco_trans_1"/>
</dbReference>
<keyword evidence="1" id="KW-0732">Signal</keyword>
<evidence type="ECO:0000256" key="1">
    <source>
        <dbReference type="ARBA" id="ARBA00022729"/>
    </source>
</evidence>
<dbReference type="PANTHER" id="PTHR12526">
    <property type="entry name" value="GLYCOSYLTRANSFERASE"/>
    <property type="match status" value="1"/>
</dbReference>
<dbReference type="SUPFAM" id="SSF49899">
    <property type="entry name" value="Concanavalin A-like lectins/glucanases"/>
    <property type="match status" value="1"/>
</dbReference>
<evidence type="ECO:0000313" key="4">
    <source>
        <dbReference type="EMBL" id="KAA6447750.1"/>
    </source>
</evidence>
<dbReference type="CDD" id="cd03801">
    <property type="entry name" value="GT4_PimA-like"/>
    <property type="match status" value="1"/>
</dbReference>
<keyword evidence="4" id="KW-0808">Transferase</keyword>
<evidence type="ECO:0000259" key="3">
    <source>
        <dbReference type="SMART" id="SM00560"/>
    </source>
</evidence>
<evidence type="ECO:0000313" key="5">
    <source>
        <dbReference type="Proteomes" id="UP000324326"/>
    </source>
</evidence>
<dbReference type="SUPFAM" id="SSF53756">
    <property type="entry name" value="UDP-Glycosyltransferase/glycogen phosphorylase"/>
    <property type="match status" value="1"/>
</dbReference>
<comment type="caution">
    <text evidence="4">The sequence shown here is derived from an EMBL/GenBank/DDBJ whole genome shotgun (WGS) entry which is preliminary data.</text>
</comment>
<keyword evidence="2" id="KW-1015">Disulfide bond</keyword>
<dbReference type="Pfam" id="PF13385">
    <property type="entry name" value="Laminin_G_3"/>
    <property type="match status" value="1"/>
</dbReference>
<reference evidence="4 5" key="1">
    <citation type="submission" date="2018-08" db="EMBL/GenBank/DDBJ databases">
        <title>Bacillus phenotypic plasticity.</title>
        <authorList>
            <person name="Hurtado E."/>
        </authorList>
    </citation>
    <scope>NUCLEOTIDE SEQUENCE [LARGE SCALE GENOMIC DNA]</scope>
    <source>
        <strain evidence="4 5">427</strain>
    </source>
</reference>
<dbReference type="InterPro" id="IPR006558">
    <property type="entry name" value="LamG-like"/>
</dbReference>